<proteinExistence type="predicted"/>
<dbReference type="EMBL" id="JBHUNA010000018">
    <property type="protein sequence ID" value="MFD2760950.1"/>
    <property type="molecule type" value="Genomic_DNA"/>
</dbReference>
<sequence>MMKYIDTLEEELDNTQAAALLAERQHMDNWTEGNDLAGKAEDNLLKRSDFLRGLADEKNND</sequence>
<protein>
    <submittedName>
        <fullName evidence="1">Uncharacterized protein</fullName>
    </submittedName>
</protein>
<name>A0ABW5V5I2_9BACI</name>
<gene>
    <name evidence="1" type="ORF">ACFSUO_08215</name>
</gene>
<evidence type="ECO:0000313" key="1">
    <source>
        <dbReference type="EMBL" id="MFD2760950.1"/>
    </source>
</evidence>
<evidence type="ECO:0000313" key="2">
    <source>
        <dbReference type="Proteomes" id="UP001597502"/>
    </source>
</evidence>
<reference evidence="2" key="1">
    <citation type="journal article" date="2019" name="Int. J. Syst. Evol. Microbiol.">
        <title>The Global Catalogue of Microorganisms (GCM) 10K type strain sequencing project: providing services to taxonomists for standard genome sequencing and annotation.</title>
        <authorList>
            <consortium name="The Broad Institute Genomics Platform"/>
            <consortium name="The Broad Institute Genome Sequencing Center for Infectious Disease"/>
            <person name="Wu L."/>
            <person name="Ma J."/>
        </authorList>
    </citation>
    <scope>NUCLEOTIDE SEQUENCE [LARGE SCALE GENOMIC DNA]</scope>
    <source>
        <strain evidence="2">TISTR 1535</strain>
    </source>
</reference>
<keyword evidence="2" id="KW-1185">Reference proteome</keyword>
<comment type="caution">
    <text evidence="1">The sequence shown here is derived from an EMBL/GenBank/DDBJ whole genome shotgun (WGS) entry which is preliminary data.</text>
</comment>
<organism evidence="1 2">
    <name type="scientific">Lentibacillus juripiscarius</name>
    <dbReference type="NCBI Taxonomy" id="257446"/>
    <lineage>
        <taxon>Bacteria</taxon>
        <taxon>Bacillati</taxon>
        <taxon>Bacillota</taxon>
        <taxon>Bacilli</taxon>
        <taxon>Bacillales</taxon>
        <taxon>Bacillaceae</taxon>
        <taxon>Lentibacillus</taxon>
    </lineage>
</organism>
<dbReference type="Proteomes" id="UP001597502">
    <property type="component" value="Unassembled WGS sequence"/>
</dbReference>
<accession>A0ABW5V5I2</accession>